<proteinExistence type="predicted"/>
<comment type="caution">
    <text evidence="1">The sequence shown here is derived from an EMBL/GenBank/DDBJ whole genome shotgun (WGS) entry which is preliminary data.</text>
</comment>
<dbReference type="Proteomes" id="UP000024635">
    <property type="component" value="Unassembled WGS sequence"/>
</dbReference>
<evidence type="ECO:0000313" key="2">
    <source>
        <dbReference type="Proteomes" id="UP000024635"/>
    </source>
</evidence>
<name>A0A016WZI5_9BILA</name>
<protein>
    <submittedName>
        <fullName evidence="1">Uncharacterized protein</fullName>
    </submittedName>
</protein>
<dbReference type="EMBL" id="JARK01000054">
    <property type="protein sequence ID" value="EYC44667.1"/>
    <property type="molecule type" value="Genomic_DNA"/>
</dbReference>
<accession>A0A016WZI5</accession>
<evidence type="ECO:0000313" key="1">
    <source>
        <dbReference type="EMBL" id="EYC44667.1"/>
    </source>
</evidence>
<organism evidence="1 2">
    <name type="scientific">Ancylostoma ceylanicum</name>
    <dbReference type="NCBI Taxonomy" id="53326"/>
    <lineage>
        <taxon>Eukaryota</taxon>
        <taxon>Metazoa</taxon>
        <taxon>Ecdysozoa</taxon>
        <taxon>Nematoda</taxon>
        <taxon>Chromadorea</taxon>
        <taxon>Rhabditida</taxon>
        <taxon>Rhabditina</taxon>
        <taxon>Rhabditomorpha</taxon>
        <taxon>Strongyloidea</taxon>
        <taxon>Ancylostomatidae</taxon>
        <taxon>Ancylostomatinae</taxon>
        <taxon>Ancylostoma</taxon>
    </lineage>
</organism>
<dbReference type="AlphaFoldDB" id="A0A016WZI5"/>
<gene>
    <name evidence="1" type="primary">Acey_s0454.g1737</name>
    <name evidence="1" type="ORF">Y032_0454g1737</name>
</gene>
<sequence>MSRKNESHRTCEAVAVFMNSLSMTHTPPLRHFHQVPEYRADPGLFLSGTGQARLIVRIKSGLGVGHARCSIITGQAKERERPHTLHREGCVGGFCQPGESV</sequence>
<keyword evidence="2" id="KW-1185">Reference proteome</keyword>
<reference evidence="2" key="1">
    <citation type="journal article" date="2015" name="Nat. Genet.">
        <title>The genome and transcriptome of the zoonotic hookworm Ancylostoma ceylanicum identify infection-specific gene families.</title>
        <authorList>
            <person name="Schwarz E.M."/>
            <person name="Hu Y."/>
            <person name="Antoshechkin I."/>
            <person name="Miller M.M."/>
            <person name="Sternberg P.W."/>
            <person name="Aroian R.V."/>
        </authorList>
    </citation>
    <scope>NUCLEOTIDE SEQUENCE</scope>
    <source>
        <strain evidence="2">HY135</strain>
    </source>
</reference>